<dbReference type="Pfam" id="PF13175">
    <property type="entry name" value="AAA_15"/>
    <property type="match status" value="2"/>
</dbReference>
<dbReference type="InterPro" id="IPR034139">
    <property type="entry name" value="TOPRIM_OLD"/>
</dbReference>
<accession>A0A059NW25</accession>
<dbReference type="Pfam" id="PF20469">
    <property type="entry name" value="OLD-like_TOPRIM"/>
    <property type="match status" value="1"/>
</dbReference>
<dbReference type="Gene3D" id="3.40.50.300">
    <property type="entry name" value="P-loop containing nucleotide triphosphate hydrolases"/>
    <property type="match status" value="1"/>
</dbReference>
<evidence type="ECO:0000259" key="1">
    <source>
        <dbReference type="Pfam" id="PF13175"/>
    </source>
</evidence>
<dbReference type="GO" id="GO:0005524">
    <property type="term" value="F:ATP binding"/>
    <property type="evidence" value="ECO:0007669"/>
    <property type="project" value="UniProtKB-KW"/>
</dbReference>
<comment type="caution">
    <text evidence="3">The sequence shown here is derived from an EMBL/GenBank/DDBJ whole genome shotgun (WGS) entry which is preliminary data.</text>
</comment>
<dbReference type="AlphaFoldDB" id="A0A059NW25"/>
<evidence type="ECO:0000313" key="3">
    <source>
        <dbReference type="EMBL" id="CDQ23589.1"/>
    </source>
</evidence>
<dbReference type="InterPro" id="IPR027417">
    <property type="entry name" value="P-loop_NTPase"/>
</dbReference>
<reference evidence="3 4" key="2">
    <citation type="submission" date="2014-05" db="EMBL/GenBank/DDBJ databases">
        <title>Draft genome sequence of Halobacillus karajensis HK-03.</title>
        <authorList>
            <person name="Khelaifia S."/>
            <person name="Croce O."/>
            <person name="Lagier J.C."/>
            <person name="Raoult D."/>
        </authorList>
    </citation>
    <scope>NUCLEOTIDE SEQUENCE [LARGE SCALE GENOMIC DNA]</scope>
    <source>
        <strain evidence="3 4">HD-03</strain>
    </source>
</reference>
<keyword evidence="3" id="KW-0547">Nucleotide-binding</keyword>
<gene>
    <name evidence="3" type="ORF">BN983_01831</name>
</gene>
<dbReference type="RefSeq" id="WP_035507887.1">
    <property type="nucleotide sequence ID" value="NZ_CCDH010000002.1"/>
</dbReference>
<feature type="domain" description="Endonuclease GajA/Old nuclease/RecF-like AAA" evidence="1">
    <location>
        <begin position="20"/>
        <end position="82"/>
    </location>
</feature>
<sequence length="588" mass="66573">MRDSLQQSFDEEVTTSRPRLHKLKIKNFRAIGPTPVTIDLDEIVVLVGPNNAGKSSILRAYQVVMSEGSNNAKLTIDDFPNKVVDPNNAPEIELYSIVNSENSPGKRWIDSSSGEMIVRERWKWGEPGSPRRQGYDAEINDWAEEVPWGAANIANSRRPEPHRVDAFENPEDQAKSIIKILESILNEKVKEVTSNIEADGDKTEFGSLLEQIKGIQKKIVAESESQISLVESELTSYKVFPGYQVSFDAKPEDEIEKTISFFKSSPQLLMGPENGFKSDIEKQGSGARRTLLWAALRYITENGYHKKSKKDRQSSLERPNVLLIDEPELCLHPSAIREACKVLYDLPKNNNWQVMVTTHSPAFIDLSRDNTTIVRVERDIEGAIQGTTLFRPDKVKLDEDDKRLLKLLNQFDPYVAEFFFGGRAIIVEGDTEYTAFKYVINNEGDFFKDTHVIRARGKATIASLVKILNHFNCSYSVLHDSDTPLNKNNGKSAAWGTNNNILDSVKQHSTPWKVRLVSSIKNFESAFLSKEVSSDKPYNALMELTRDDEAYKSIRDLLHSLYDHNHDLPKGAMEWDHISQLEKVVSDV</sequence>
<reference evidence="4" key="1">
    <citation type="submission" date="2014-03" db="EMBL/GenBank/DDBJ databases">
        <authorList>
            <person name="Urmite Genomes U."/>
        </authorList>
    </citation>
    <scope>NUCLEOTIDE SEQUENCE [LARGE SCALE GENOMIC DNA]</scope>
    <source>
        <strain evidence="4">HD-03</strain>
    </source>
</reference>
<dbReference type="CDD" id="cd01026">
    <property type="entry name" value="TOPRIM_OLD"/>
    <property type="match status" value="1"/>
</dbReference>
<keyword evidence="3" id="KW-0067">ATP-binding</keyword>
<dbReference type="InterPro" id="IPR041685">
    <property type="entry name" value="AAA_GajA/Old/RecF-like"/>
</dbReference>
<dbReference type="EMBL" id="CCDI010000002">
    <property type="protein sequence ID" value="CDQ23589.1"/>
    <property type="molecule type" value="Genomic_DNA"/>
</dbReference>
<dbReference type="PANTHER" id="PTHR43581">
    <property type="entry name" value="ATP/GTP PHOSPHATASE"/>
    <property type="match status" value="1"/>
</dbReference>
<dbReference type="SUPFAM" id="SSF52540">
    <property type="entry name" value="P-loop containing nucleoside triphosphate hydrolases"/>
    <property type="match status" value="1"/>
</dbReference>
<evidence type="ECO:0000259" key="2">
    <source>
        <dbReference type="Pfam" id="PF20469"/>
    </source>
</evidence>
<feature type="domain" description="OLD protein-like TOPRIM" evidence="2">
    <location>
        <begin position="419"/>
        <end position="482"/>
    </location>
</feature>
<name>A0A059NW25_9BACI</name>
<evidence type="ECO:0000313" key="4">
    <source>
        <dbReference type="Proteomes" id="UP000028868"/>
    </source>
</evidence>
<proteinExistence type="predicted"/>
<dbReference type="InterPro" id="IPR051396">
    <property type="entry name" value="Bact_Antivir_Def_Nuclease"/>
</dbReference>
<dbReference type="Proteomes" id="UP000028868">
    <property type="component" value="Unassembled WGS sequence"/>
</dbReference>
<dbReference type="PANTHER" id="PTHR43581:SF4">
    <property type="entry name" value="ATP_GTP PHOSPHATASE"/>
    <property type="match status" value="1"/>
</dbReference>
<organism evidence="3 4">
    <name type="scientific">Halobacillus karajensis</name>
    <dbReference type="NCBI Taxonomy" id="195088"/>
    <lineage>
        <taxon>Bacteria</taxon>
        <taxon>Bacillati</taxon>
        <taxon>Bacillota</taxon>
        <taxon>Bacilli</taxon>
        <taxon>Bacillales</taxon>
        <taxon>Bacillaceae</taxon>
        <taxon>Halobacillus</taxon>
    </lineage>
</organism>
<feature type="domain" description="Endonuclease GajA/Old nuclease/RecF-like AAA" evidence="1">
    <location>
        <begin position="169"/>
        <end position="364"/>
    </location>
</feature>
<keyword evidence="4" id="KW-1185">Reference proteome</keyword>
<protein>
    <submittedName>
        <fullName evidence="3">Arginine transporter ATP-binding subunit</fullName>
    </submittedName>
</protein>